<evidence type="ECO:0000313" key="2">
    <source>
        <dbReference type="EMBL" id="KMW57223.1"/>
    </source>
</evidence>
<gene>
    <name evidence="2" type="ORF">AIOL_002184</name>
</gene>
<proteinExistence type="predicted"/>
<evidence type="ECO:0000313" key="3">
    <source>
        <dbReference type="Proteomes" id="UP000037178"/>
    </source>
</evidence>
<protein>
    <submittedName>
        <fullName evidence="2">Uncharacterized protein</fullName>
    </submittedName>
</protein>
<keyword evidence="3" id="KW-1185">Reference proteome</keyword>
<dbReference type="EMBL" id="LFTY01000002">
    <property type="protein sequence ID" value="KMW57223.1"/>
    <property type="molecule type" value="Genomic_DNA"/>
</dbReference>
<keyword evidence="1" id="KW-1133">Transmembrane helix</keyword>
<sequence>MHRQNTAREFRTPQGKALAMAEAKRRAARFTPVMWAMTLALILGCALVAITSENMVIWIPGLSQ</sequence>
<name>A0A0J9GUG1_9RHOB</name>
<dbReference type="PATRIC" id="fig|1675527.3.peg.2299"/>
<dbReference type="Proteomes" id="UP000037178">
    <property type="component" value="Unassembled WGS sequence"/>
</dbReference>
<keyword evidence="1" id="KW-0472">Membrane</keyword>
<comment type="caution">
    <text evidence="2">The sequence shown here is derived from an EMBL/GenBank/DDBJ whole genome shotgun (WGS) entry which is preliminary data.</text>
</comment>
<keyword evidence="1" id="KW-0812">Transmembrane</keyword>
<dbReference type="AlphaFoldDB" id="A0A0J9GUG1"/>
<accession>A0A0J9GUG1</accession>
<organism evidence="2 3">
    <name type="scientific">Candidatus Rhodobacter oscarellae</name>
    <dbReference type="NCBI Taxonomy" id="1675527"/>
    <lineage>
        <taxon>Bacteria</taxon>
        <taxon>Pseudomonadati</taxon>
        <taxon>Pseudomonadota</taxon>
        <taxon>Alphaproteobacteria</taxon>
        <taxon>Rhodobacterales</taxon>
        <taxon>Rhodobacter group</taxon>
        <taxon>Rhodobacter</taxon>
    </lineage>
</organism>
<dbReference type="RefSeq" id="WP_049642985.1">
    <property type="nucleotide sequence ID" value="NZ_LFTY01000002.1"/>
</dbReference>
<reference evidence="2 3" key="1">
    <citation type="submission" date="2015-06" db="EMBL/GenBank/DDBJ databases">
        <title>Draft genome sequence of an Alphaproteobacteria species associated to the Mediterranean sponge Oscarella lobularis.</title>
        <authorList>
            <person name="Jourda C."/>
            <person name="Santini S."/>
            <person name="Claverie J.-M."/>
        </authorList>
    </citation>
    <scope>NUCLEOTIDE SEQUENCE [LARGE SCALE GENOMIC DNA]</scope>
    <source>
        <strain evidence="2">IGS</strain>
    </source>
</reference>
<evidence type="ECO:0000256" key="1">
    <source>
        <dbReference type="SAM" id="Phobius"/>
    </source>
</evidence>
<feature type="transmembrane region" description="Helical" evidence="1">
    <location>
        <begin position="33"/>
        <end position="59"/>
    </location>
</feature>